<keyword evidence="5" id="KW-0472">Membrane</keyword>
<evidence type="ECO:0000256" key="2">
    <source>
        <dbReference type="ARBA" id="ARBA00022475"/>
    </source>
</evidence>
<dbReference type="KEGG" id="vta:B0593"/>
<protein>
    <submittedName>
        <fullName evidence="7">Glycosyl transferase 2 family protein</fullName>
    </submittedName>
</protein>
<dbReference type="Pfam" id="PF00535">
    <property type="entry name" value="Glycos_transf_2"/>
    <property type="match status" value="1"/>
</dbReference>
<keyword evidence="8" id="KW-1185">Reference proteome</keyword>
<dbReference type="OrthoDB" id="9801954at2"/>
<evidence type="ECO:0000256" key="5">
    <source>
        <dbReference type="ARBA" id="ARBA00023136"/>
    </source>
</evidence>
<dbReference type="GO" id="GO:0016757">
    <property type="term" value="F:glycosyltransferase activity"/>
    <property type="evidence" value="ECO:0007669"/>
    <property type="project" value="UniProtKB-KW"/>
</dbReference>
<dbReference type="InterPro" id="IPR029044">
    <property type="entry name" value="Nucleotide-diphossugar_trans"/>
</dbReference>
<dbReference type="PANTHER" id="PTHR43646:SF2">
    <property type="entry name" value="GLYCOSYLTRANSFERASE 2-LIKE DOMAIN-CONTAINING PROTEIN"/>
    <property type="match status" value="1"/>
</dbReference>
<organism evidence="7 8">
    <name type="scientific">Vibrio tapetis subsp. tapetis</name>
    <dbReference type="NCBI Taxonomy" id="1671868"/>
    <lineage>
        <taxon>Bacteria</taxon>
        <taxon>Pseudomonadati</taxon>
        <taxon>Pseudomonadota</taxon>
        <taxon>Gammaproteobacteria</taxon>
        <taxon>Vibrionales</taxon>
        <taxon>Vibrionaceae</taxon>
        <taxon>Vibrio</taxon>
    </lineage>
</organism>
<keyword evidence="3" id="KW-0328">Glycosyltransferase</keyword>
<accession>A0A2N8ZJW8</accession>
<name>A0A2N8ZJW8_9VIBR</name>
<dbReference type="EMBL" id="LT960612">
    <property type="protein sequence ID" value="SON52204.1"/>
    <property type="molecule type" value="Genomic_DNA"/>
</dbReference>
<evidence type="ECO:0000256" key="1">
    <source>
        <dbReference type="ARBA" id="ARBA00004236"/>
    </source>
</evidence>
<gene>
    <name evidence="7" type="ORF">VTAP4600_B0593</name>
</gene>
<dbReference type="GO" id="GO:0005886">
    <property type="term" value="C:plasma membrane"/>
    <property type="evidence" value="ECO:0007669"/>
    <property type="project" value="UniProtKB-SubCell"/>
</dbReference>
<keyword evidence="4 7" id="KW-0808">Transferase</keyword>
<keyword evidence="2" id="KW-1003">Cell membrane</keyword>
<dbReference type="AlphaFoldDB" id="A0A2N8ZJW8"/>
<dbReference type="Gene3D" id="3.90.550.10">
    <property type="entry name" value="Spore Coat Polysaccharide Biosynthesis Protein SpsA, Chain A"/>
    <property type="match status" value="1"/>
</dbReference>
<proteinExistence type="predicted"/>
<evidence type="ECO:0000313" key="7">
    <source>
        <dbReference type="EMBL" id="SON52204.1"/>
    </source>
</evidence>
<sequence length="243" mass="27807">MNPISIVVITLNEQERIGRLLSDLVNQSHQNFEVLLVDSNSTDNTCEVAEGYRESLPELTIHKMDQQGVSLGRNTGASLAKHERILFLDADVRLSPDFLVRALTKLADSKLEVAGVYMGAKQLPVAQKLGYGAFNAGLFVTQFFFPTAVGACIFSTKRLHQEIGGFDEEIKLCEDCDYVKRASQTWRYRMLMLSFEFDPRRLDQDGFFKMGFTYLKANVRRFFLGEMRNNEMNYRFGHYAEQK</sequence>
<evidence type="ECO:0000256" key="3">
    <source>
        <dbReference type="ARBA" id="ARBA00022676"/>
    </source>
</evidence>
<evidence type="ECO:0000259" key="6">
    <source>
        <dbReference type="Pfam" id="PF00535"/>
    </source>
</evidence>
<dbReference type="Proteomes" id="UP000235828">
    <property type="component" value="Chromosome B"/>
</dbReference>
<comment type="subcellular location">
    <subcellularLocation>
        <location evidence="1">Cell membrane</location>
    </subcellularLocation>
</comment>
<evidence type="ECO:0000256" key="4">
    <source>
        <dbReference type="ARBA" id="ARBA00022679"/>
    </source>
</evidence>
<dbReference type="RefSeq" id="WP_102524516.1">
    <property type="nucleotide sequence ID" value="NZ_LT960612.1"/>
</dbReference>
<dbReference type="SUPFAM" id="SSF53448">
    <property type="entry name" value="Nucleotide-diphospho-sugar transferases"/>
    <property type="match status" value="1"/>
</dbReference>
<feature type="domain" description="Glycosyltransferase 2-like" evidence="6">
    <location>
        <begin position="5"/>
        <end position="113"/>
    </location>
</feature>
<dbReference type="InterPro" id="IPR001173">
    <property type="entry name" value="Glyco_trans_2-like"/>
</dbReference>
<dbReference type="PANTHER" id="PTHR43646">
    <property type="entry name" value="GLYCOSYLTRANSFERASE"/>
    <property type="match status" value="1"/>
</dbReference>
<evidence type="ECO:0000313" key="8">
    <source>
        <dbReference type="Proteomes" id="UP000235828"/>
    </source>
</evidence>
<reference evidence="7 8" key="1">
    <citation type="submission" date="2017-10" db="EMBL/GenBank/DDBJ databases">
        <authorList>
            <person name="Banno H."/>
            <person name="Chua N.-H."/>
        </authorList>
    </citation>
    <scope>NUCLEOTIDE SEQUENCE [LARGE SCALE GENOMIC DNA]</scope>
    <source>
        <strain evidence="7">Vibrio tapetis CECT4600</strain>
    </source>
</reference>